<evidence type="ECO:0000313" key="2">
    <source>
        <dbReference type="Proteomes" id="UP001176806"/>
    </source>
</evidence>
<dbReference type="EMBL" id="JAUOEL010000003">
    <property type="protein sequence ID" value="MDO5974468.1"/>
    <property type="molecule type" value="Genomic_DNA"/>
</dbReference>
<reference evidence="1" key="1">
    <citation type="submission" date="2023-07" db="EMBL/GenBank/DDBJ databases">
        <title>Two novel species in the genus Flavivirga.</title>
        <authorList>
            <person name="Kwon K."/>
        </authorList>
    </citation>
    <scope>NUCLEOTIDE SEQUENCE</scope>
    <source>
        <strain evidence="1">KACC 14158</strain>
    </source>
</reference>
<keyword evidence="2" id="KW-1185">Reference proteome</keyword>
<proteinExistence type="predicted"/>
<dbReference type="Proteomes" id="UP001176806">
    <property type="component" value="Unassembled WGS sequence"/>
</dbReference>
<evidence type="ECO:0000313" key="1">
    <source>
        <dbReference type="EMBL" id="MDO5974468.1"/>
    </source>
</evidence>
<evidence type="ECO:0008006" key="3">
    <source>
        <dbReference type="Google" id="ProtNLM"/>
    </source>
</evidence>
<protein>
    <recommendedName>
        <fullName evidence="3">Transposase</fullName>
    </recommendedName>
</protein>
<comment type="caution">
    <text evidence="1">The sequence shown here is derived from an EMBL/GenBank/DDBJ whole genome shotgun (WGS) entry which is preliminary data.</text>
</comment>
<name>A0ABT8WMW3_9FLAO</name>
<organism evidence="1 2">
    <name type="scientific">Flavivirga jejuensis</name>
    <dbReference type="NCBI Taxonomy" id="870487"/>
    <lineage>
        <taxon>Bacteria</taxon>
        <taxon>Pseudomonadati</taxon>
        <taxon>Bacteroidota</taxon>
        <taxon>Flavobacteriia</taxon>
        <taxon>Flavobacteriales</taxon>
        <taxon>Flavobacteriaceae</taxon>
        <taxon>Flavivirga</taxon>
    </lineage>
</organism>
<sequence>MLNYFINRSINASAESFNAKVLLMYLHF</sequence>
<accession>A0ABT8WMW3</accession>
<gene>
    <name evidence="1" type="ORF">Q4Q40_09755</name>
</gene>